<feature type="domain" description="SIS" evidence="2">
    <location>
        <begin position="29"/>
        <end position="172"/>
    </location>
</feature>
<sequence>MKTSQYATKILQELERVVNLIEDDKAEQFVEHILRAKKVFVAGAGRSGLMARAFAMRMMQMGFDSYVVGETVTPNLEKDDVLILGTGSGETKSLVIMAEKAKSLDASIAVATIFPESTIGQLADVSIKLPAQPKTGEGSGYTSIQPMGALFEQSLLVFYDAVILRLMENQGLDSDTMFSRHANLE</sequence>
<organism evidence="3 4">
    <name type="scientific">Alicyclobacillus fastidiosus</name>
    <dbReference type="NCBI Taxonomy" id="392011"/>
    <lineage>
        <taxon>Bacteria</taxon>
        <taxon>Bacillati</taxon>
        <taxon>Bacillota</taxon>
        <taxon>Bacilli</taxon>
        <taxon>Bacillales</taxon>
        <taxon>Alicyclobacillaceae</taxon>
        <taxon>Alicyclobacillus</taxon>
    </lineage>
</organism>
<evidence type="ECO:0000256" key="1">
    <source>
        <dbReference type="ARBA" id="ARBA00009235"/>
    </source>
</evidence>
<dbReference type="CDD" id="cd05005">
    <property type="entry name" value="SIS_PHI"/>
    <property type="match status" value="1"/>
</dbReference>
<evidence type="ECO:0000259" key="2">
    <source>
        <dbReference type="PROSITE" id="PS51464"/>
    </source>
</evidence>
<comment type="similarity">
    <text evidence="1">Belongs to the SIS family. PHI subfamily.</text>
</comment>
<dbReference type="NCBIfam" id="TIGR03127">
    <property type="entry name" value="RuMP_HxlB"/>
    <property type="match status" value="1"/>
</dbReference>
<dbReference type="PROSITE" id="PS51464">
    <property type="entry name" value="SIS"/>
    <property type="match status" value="1"/>
</dbReference>
<evidence type="ECO:0000313" key="3">
    <source>
        <dbReference type="EMBL" id="WAH42913.1"/>
    </source>
</evidence>
<dbReference type="InterPro" id="IPR046348">
    <property type="entry name" value="SIS_dom_sf"/>
</dbReference>
<dbReference type="PANTHER" id="PTHR43443:SF1">
    <property type="entry name" value="3-HEXULOSE-6-PHOSPHATE ISOMERASE"/>
    <property type="match status" value="1"/>
</dbReference>
<dbReference type="InterPro" id="IPR017552">
    <property type="entry name" value="PHI/rmpB"/>
</dbReference>
<name>A0ABY6ZJ17_9BACL</name>
<dbReference type="PANTHER" id="PTHR43443">
    <property type="entry name" value="3-HEXULOSE-6-PHOSPHATE ISOMERASE"/>
    <property type="match status" value="1"/>
</dbReference>
<protein>
    <submittedName>
        <fullName evidence="3">6-phospho-3-hexuloisomerase</fullName>
    </submittedName>
</protein>
<proteinExistence type="inferred from homology"/>
<reference evidence="3" key="1">
    <citation type="submission" date="2022-08" db="EMBL/GenBank/DDBJ databases">
        <title>Alicyclobacillus fastidiosus DSM 17978, complete genome.</title>
        <authorList>
            <person name="Wang Q."/>
            <person name="Cai R."/>
            <person name="Wang Z."/>
        </authorList>
    </citation>
    <scope>NUCLEOTIDE SEQUENCE</scope>
    <source>
        <strain evidence="3">DSM 17978</strain>
    </source>
</reference>
<dbReference type="SUPFAM" id="SSF53697">
    <property type="entry name" value="SIS domain"/>
    <property type="match status" value="1"/>
</dbReference>
<accession>A0ABY6ZJ17</accession>
<keyword evidence="4" id="KW-1185">Reference proteome</keyword>
<evidence type="ECO:0000313" key="4">
    <source>
        <dbReference type="Proteomes" id="UP001164761"/>
    </source>
</evidence>
<dbReference type="RefSeq" id="WP_268006790.1">
    <property type="nucleotide sequence ID" value="NZ_BSUT01000001.1"/>
</dbReference>
<dbReference type="Proteomes" id="UP001164761">
    <property type="component" value="Chromosome"/>
</dbReference>
<dbReference type="Pfam" id="PF01380">
    <property type="entry name" value="SIS"/>
    <property type="match status" value="1"/>
</dbReference>
<dbReference type="EMBL" id="CP104067">
    <property type="protein sequence ID" value="WAH42913.1"/>
    <property type="molecule type" value="Genomic_DNA"/>
</dbReference>
<dbReference type="Gene3D" id="3.40.50.10490">
    <property type="entry name" value="Glucose-6-phosphate isomerase like protein, domain 1"/>
    <property type="match status" value="1"/>
</dbReference>
<gene>
    <name evidence="3" type="primary">hxlB</name>
    <name evidence="3" type="ORF">NZD89_05665</name>
</gene>
<dbReference type="InterPro" id="IPR001347">
    <property type="entry name" value="SIS_dom"/>
</dbReference>